<reference evidence="1 2" key="1">
    <citation type="submission" date="2013-09" db="EMBL/GenBank/DDBJ databases">
        <title>Corchorus capsularis genome sequencing.</title>
        <authorList>
            <person name="Alam M."/>
            <person name="Haque M.S."/>
            <person name="Islam M.S."/>
            <person name="Emdad E.M."/>
            <person name="Islam M.M."/>
            <person name="Ahmed B."/>
            <person name="Halim A."/>
            <person name="Hossen Q.M.M."/>
            <person name="Hossain M.Z."/>
            <person name="Ahmed R."/>
            <person name="Khan M.M."/>
            <person name="Islam R."/>
            <person name="Rashid M.M."/>
            <person name="Khan S.A."/>
            <person name="Rahman M.S."/>
            <person name="Alam M."/>
        </authorList>
    </citation>
    <scope>NUCLEOTIDE SEQUENCE [LARGE SCALE GENOMIC DNA]</scope>
    <source>
        <strain evidence="2">cv. CVL-1</strain>
        <tissue evidence="1">Whole seedling</tissue>
    </source>
</reference>
<protein>
    <submittedName>
        <fullName evidence="1">Uncharacterized protein</fullName>
    </submittedName>
</protein>
<proteinExistence type="predicted"/>
<comment type="caution">
    <text evidence="1">The sequence shown here is derived from an EMBL/GenBank/DDBJ whole genome shotgun (WGS) entry which is preliminary data.</text>
</comment>
<evidence type="ECO:0000313" key="2">
    <source>
        <dbReference type="Proteomes" id="UP000188268"/>
    </source>
</evidence>
<dbReference type="Gramene" id="OMO60630">
    <property type="protein sequence ID" value="OMO60630"/>
    <property type="gene ID" value="CCACVL1_23996"/>
</dbReference>
<accession>A0A1R3GRL1</accession>
<dbReference type="EMBL" id="AWWV01013678">
    <property type="protein sequence ID" value="OMO60630.1"/>
    <property type="molecule type" value="Genomic_DNA"/>
</dbReference>
<gene>
    <name evidence="1" type="ORF">CCACVL1_23996</name>
</gene>
<dbReference type="Proteomes" id="UP000188268">
    <property type="component" value="Unassembled WGS sequence"/>
</dbReference>
<evidence type="ECO:0000313" key="1">
    <source>
        <dbReference type="EMBL" id="OMO60630.1"/>
    </source>
</evidence>
<organism evidence="1 2">
    <name type="scientific">Corchorus capsularis</name>
    <name type="common">Jute</name>
    <dbReference type="NCBI Taxonomy" id="210143"/>
    <lineage>
        <taxon>Eukaryota</taxon>
        <taxon>Viridiplantae</taxon>
        <taxon>Streptophyta</taxon>
        <taxon>Embryophyta</taxon>
        <taxon>Tracheophyta</taxon>
        <taxon>Spermatophyta</taxon>
        <taxon>Magnoliopsida</taxon>
        <taxon>eudicotyledons</taxon>
        <taxon>Gunneridae</taxon>
        <taxon>Pentapetalae</taxon>
        <taxon>rosids</taxon>
        <taxon>malvids</taxon>
        <taxon>Malvales</taxon>
        <taxon>Malvaceae</taxon>
        <taxon>Grewioideae</taxon>
        <taxon>Apeibeae</taxon>
        <taxon>Corchorus</taxon>
    </lineage>
</organism>
<dbReference type="AlphaFoldDB" id="A0A1R3GRL1"/>
<keyword evidence="2" id="KW-1185">Reference proteome</keyword>
<sequence>MAPAAPSLPPHMPPSHIIFKKATITL</sequence>
<name>A0A1R3GRL1_COCAP</name>